<keyword evidence="3" id="KW-1185">Reference proteome</keyword>
<dbReference type="EMBL" id="OU503055">
    <property type="protein sequence ID" value="CAI9784436.1"/>
    <property type="molecule type" value="Genomic_DNA"/>
</dbReference>
<dbReference type="GO" id="GO:0004143">
    <property type="term" value="F:ATP-dependent diacylglycerol kinase activity"/>
    <property type="evidence" value="ECO:0007669"/>
    <property type="project" value="InterPro"/>
</dbReference>
<organism evidence="2 3">
    <name type="scientific">Fraxinus pennsylvanica</name>
    <dbReference type="NCBI Taxonomy" id="56036"/>
    <lineage>
        <taxon>Eukaryota</taxon>
        <taxon>Viridiplantae</taxon>
        <taxon>Streptophyta</taxon>
        <taxon>Embryophyta</taxon>
        <taxon>Tracheophyta</taxon>
        <taxon>Spermatophyta</taxon>
        <taxon>Magnoliopsida</taxon>
        <taxon>eudicotyledons</taxon>
        <taxon>Gunneridae</taxon>
        <taxon>Pentapetalae</taxon>
        <taxon>asterids</taxon>
        <taxon>lamiids</taxon>
        <taxon>Lamiales</taxon>
        <taxon>Oleaceae</taxon>
        <taxon>Oleeae</taxon>
        <taxon>Fraxinus</taxon>
    </lineage>
</organism>
<dbReference type="Pfam" id="PF00781">
    <property type="entry name" value="DAGK_cat"/>
    <property type="match status" value="1"/>
</dbReference>
<dbReference type="InterPro" id="IPR016064">
    <property type="entry name" value="NAD/diacylglycerol_kinase_sf"/>
</dbReference>
<dbReference type="AlphaFoldDB" id="A0AAD2EDU9"/>
<dbReference type="PROSITE" id="PS50146">
    <property type="entry name" value="DAGK"/>
    <property type="match status" value="1"/>
</dbReference>
<dbReference type="InterPro" id="IPR001206">
    <property type="entry name" value="Diacylglycerol_kinase_cat_dom"/>
</dbReference>
<dbReference type="PANTHER" id="PTHR11255:SF98">
    <property type="entry name" value="DIACYLGLYCEROL KINASE 5"/>
    <property type="match status" value="1"/>
</dbReference>
<reference evidence="2" key="1">
    <citation type="submission" date="2023-05" db="EMBL/GenBank/DDBJ databases">
        <authorList>
            <person name="Huff M."/>
        </authorList>
    </citation>
    <scope>NUCLEOTIDE SEQUENCE</scope>
</reference>
<evidence type="ECO:0000259" key="1">
    <source>
        <dbReference type="PROSITE" id="PS50146"/>
    </source>
</evidence>
<dbReference type="PANTHER" id="PTHR11255">
    <property type="entry name" value="DIACYLGLYCEROL KINASE"/>
    <property type="match status" value="1"/>
</dbReference>
<feature type="domain" description="DAGKc" evidence="1">
    <location>
        <begin position="34"/>
        <end position="138"/>
    </location>
</feature>
<dbReference type="GO" id="GO:0016020">
    <property type="term" value="C:membrane"/>
    <property type="evidence" value="ECO:0007669"/>
    <property type="project" value="TreeGrafter"/>
</dbReference>
<dbReference type="SUPFAM" id="SSF111331">
    <property type="entry name" value="NAD kinase/diacylglycerol kinase-like"/>
    <property type="match status" value="1"/>
</dbReference>
<protein>
    <recommendedName>
        <fullName evidence="1">DAGKc domain-containing protein</fullName>
    </recommendedName>
</protein>
<gene>
    <name evidence="2" type="ORF">FPE_LOCUS31866</name>
</gene>
<proteinExistence type="predicted"/>
<dbReference type="GO" id="GO:0007165">
    <property type="term" value="P:signal transduction"/>
    <property type="evidence" value="ECO:0007669"/>
    <property type="project" value="InterPro"/>
</dbReference>
<dbReference type="SMART" id="SM00046">
    <property type="entry name" value="DAGKc"/>
    <property type="match status" value="1"/>
</dbReference>
<dbReference type="InterPro" id="IPR017438">
    <property type="entry name" value="ATP-NAD_kinase_N"/>
</dbReference>
<dbReference type="Proteomes" id="UP000834106">
    <property type="component" value="Chromosome 20"/>
</dbReference>
<dbReference type="InterPro" id="IPR037607">
    <property type="entry name" value="DGK"/>
</dbReference>
<evidence type="ECO:0000313" key="2">
    <source>
        <dbReference type="EMBL" id="CAI9784436.1"/>
    </source>
</evidence>
<accession>A0AAD2EDU9</accession>
<name>A0AAD2EDU9_9LAMI</name>
<dbReference type="Gene3D" id="3.40.50.10330">
    <property type="entry name" value="Probable inorganic polyphosphate/atp-NAD kinase, domain 1"/>
    <property type="match status" value="1"/>
</dbReference>
<evidence type="ECO:0000313" key="3">
    <source>
        <dbReference type="Proteomes" id="UP000834106"/>
    </source>
</evidence>
<sequence length="155" mass="16895">MTISGLDSDKFVKQFYIPDYIFLLYSTPKCPPITPECPVLVFINSKSGGQLGEEAPDNGLCKLYLNLERLKFSGDKFATKLEENLKIIVAGGDGTAGWLPGVVSDLKLSQPPPIAMVPLGTGNNFPFAFGWVELPTDSFGLVAWFFKLQSNGTND</sequence>